<dbReference type="KEGG" id="ggr:HKW67_04150"/>
<feature type="transmembrane region" description="Helical" evidence="7">
    <location>
        <begin position="246"/>
        <end position="272"/>
    </location>
</feature>
<proteinExistence type="inferred from homology"/>
<gene>
    <name evidence="9" type="ORF">HKW67_04150</name>
</gene>
<dbReference type="AlphaFoldDB" id="A0A6M4IJ09"/>
<evidence type="ECO:0000256" key="2">
    <source>
        <dbReference type="ARBA" id="ARBA00022448"/>
    </source>
</evidence>
<evidence type="ECO:0000256" key="3">
    <source>
        <dbReference type="ARBA" id="ARBA00022475"/>
    </source>
</evidence>
<feature type="transmembrane region" description="Helical" evidence="7">
    <location>
        <begin position="116"/>
        <end position="136"/>
    </location>
</feature>
<sequence length="282" mass="29049">MTTNRIRREAAPRWAAGVLVTMTIAAVLVPAFASDGARDIGDVLATRLVAPFSRDGHGVWHFLGTDAFGRDLVVRLWTGARISLGVGVAGSALSGALGILLGAIAGWRGGIVDRAIVALGDALLAIPRLVLLLVIASLWGPGLGVVISVLGLTGWMSVMRLVRADVQGVRVLAFVEGAQALGVPSWRVLRRHVLPNALSSALVAITLGVGNAILLESGLSFLGLGIQPPASSWGNMIAGGREWLLVAPWIALVPGVALVATVVACTVVGDALGDRGARGNLR</sequence>
<keyword evidence="5 7" id="KW-1133">Transmembrane helix</keyword>
<dbReference type="RefSeq" id="WP_171224191.1">
    <property type="nucleotide sequence ID" value="NZ_CP053085.1"/>
</dbReference>
<evidence type="ECO:0000256" key="6">
    <source>
        <dbReference type="ARBA" id="ARBA00023136"/>
    </source>
</evidence>
<evidence type="ECO:0000256" key="1">
    <source>
        <dbReference type="ARBA" id="ARBA00004651"/>
    </source>
</evidence>
<evidence type="ECO:0000313" key="10">
    <source>
        <dbReference type="Proteomes" id="UP000500938"/>
    </source>
</evidence>
<dbReference type="PANTHER" id="PTHR43386:SF1">
    <property type="entry name" value="D,D-DIPEPTIDE TRANSPORT SYSTEM PERMEASE PROTEIN DDPC-RELATED"/>
    <property type="match status" value="1"/>
</dbReference>
<dbReference type="PANTHER" id="PTHR43386">
    <property type="entry name" value="OLIGOPEPTIDE TRANSPORT SYSTEM PERMEASE PROTEIN APPC"/>
    <property type="match status" value="1"/>
</dbReference>
<dbReference type="InterPro" id="IPR000515">
    <property type="entry name" value="MetI-like"/>
</dbReference>
<protein>
    <submittedName>
        <fullName evidence="9">ABC transporter permease</fullName>
    </submittedName>
</protein>
<evidence type="ECO:0000259" key="8">
    <source>
        <dbReference type="PROSITE" id="PS50928"/>
    </source>
</evidence>
<dbReference type="SUPFAM" id="SSF161098">
    <property type="entry name" value="MetI-like"/>
    <property type="match status" value="1"/>
</dbReference>
<feature type="transmembrane region" description="Helical" evidence="7">
    <location>
        <begin position="12"/>
        <end position="33"/>
    </location>
</feature>
<keyword evidence="2 7" id="KW-0813">Transport</keyword>
<evidence type="ECO:0000256" key="4">
    <source>
        <dbReference type="ARBA" id="ARBA00022692"/>
    </source>
</evidence>
<dbReference type="EMBL" id="CP053085">
    <property type="protein sequence ID" value="QJR34763.1"/>
    <property type="molecule type" value="Genomic_DNA"/>
</dbReference>
<feature type="domain" description="ABC transmembrane type-1" evidence="8">
    <location>
        <begin position="80"/>
        <end position="269"/>
    </location>
</feature>
<accession>A0A6M4IJ09</accession>
<dbReference type="PROSITE" id="PS50928">
    <property type="entry name" value="ABC_TM1"/>
    <property type="match status" value="1"/>
</dbReference>
<keyword evidence="6 7" id="KW-0472">Membrane</keyword>
<feature type="transmembrane region" description="Helical" evidence="7">
    <location>
        <begin position="142"/>
        <end position="162"/>
    </location>
</feature>
<dbReference type="Pfam" id="PF00528">
    <property type="entry name" value="BPD_transp_1"/>
    <property type="match status" value="1"/>
</dbReference>
<feature type="transmembrane region" description="Helical" evidence="7">
    <location>
        <begin position="82"/>
        <end position="104"/>
    </location>
</feature>
<evidence type="ECO:0000256" key="7">
    <source>
        <dbReference type="RuleBase" id="RU363032"/>
    </source>
</evidence>
<dbReference type="GO" id="GO:0005886">
    <property type="term" value="C:plasma membrane"/>
    <property type="evidence" value="ECO:0007669"/>
    <property type="project" value="UniProtKB-SubCell"/>
</dbReference>
<keyword evidence="10" id="KW-1185">Reference proteome</keyword>
<dbReference type="InterPro" id="IPR035906">
    <property type="entry name" value="MetI-like_sf"/>
</dbReference>
<organism evidence="9 10">
    <name type="scientific">Gemmatimonas groenlandica</name>
    <dbReference type="NCBI Taxonomy" id="2732249"/>
    <lineage>
        <taxon>Bacteria</taxon>
        <taxon>Pseudomonadati</taxon>
        <taxon>Gemmatimonadota</taxon>
        <taxon>Gemmatimonadia</taxon>
        <taxon>Gemmatimonadales</taxon>
        <taxon>Gemmatimonadaceae</taxon>
        <taxon>Gemmatimonas</taxon>
    </lineage>
</organism>
<reference evidence="9 10" key="1">
    <citation type="submission" date="2020-05" db="EMBL/GenBank/DDBJ databases">
        <title>Complete genome sequence of Gemmatimonas greenlandica TET16.</title>
        <authorList>
            <person name="Zeng Y."/>
        </authorList>
    </citation>
    <scope>NUCLEOTIDE SEQUENCE [LARGE SCALE GENOMIC DNA]</scope>
    <source>
        <strain evidence="9 10">TET16</strain>
    </source>
</reference>
<evidence type="ECO:0000313" key="9">
    <source>
        <dbReference type="EMBL" id="QJR34763.1"/>
    </source>
</evidence>
<dbReference type="GO" id="GO:0055085">
    <property type="term" value="P:transmembrane transport"/>
    <property type="evidence" value="ECO:0007669"/>
    <property type="project" value="InterPro"/>
</dbReference>
<feature type="transmembrane region" description="Helical" evidence="7">
    <location>
        <begin position="197"/>
        <end position="226"/>
    </location>
</feature>
<name>A0A6M4IJ09_9BACT</name>
<dbReference type="Proteomes" id="UP000500938">
    <property type="component" value="Chromosome"/>
</dbReference>
<dbReference type="CDD" id="cd06261">
    <property type="entry name" value="TM_PBP2"/>
    <property type="match status" value="1"/>
</dbReference>
<comment type="subcellular location">
    <subcellularLocation>
        <location evidence="1 7">Cell membrane</location>
        <topology evidence="1 7">Multi-pass membrane protein</topology>
    </subcellularLocation>
</comment>
<dbReference type="InterPro" id="IPR050366">
    <property type="entry name" value="BP-dependent_transpt_permease"/>
</dbReference>
<keyword evidence="3" id="KW-1003">Cell membrane</keyword>
<dbReference type="Gene3D" id="1.10.3720.10">
    <property type="entry name" value="MetI-like"/>
    <property type="match status" value="1"/>
</dbReference>
<keyword evidence="4 7" id="KW-0812">Transmembrane</keyword>
<evidence type="ECO:0000256" key="5">
    <source>
        <dbReference type="ARBA" id="ARBA00022989"/>
    </source>
</evidence>
<comment type="similarity">
    <text evidence="7">Belongs to the binding-protein-dependent transport system permease family.</text>
</comment>